<organism evidence="2 3">
    <name type="scientific">Alistipes indistinctus YIT 12060</name>
    <dbReference type="NCBI Taxonomy" id="742725"/>
    <lineage>
        <taxon>Bacteria</taxon>
        <taxon>Pseudomonadati</taxon>
        <taxon>Bacteroidota</taxon>
        <taxon>Bacteroidia</taxon>
        <taxon>Bacteroidales</taxon>
        <taxon>Rikenellaceae</taxon>
        <taxon>Alistipes</taxon>
    </lineage>
</organism>
<keyword evidence="1" id="KW-0812">Transmembrane</keyword>
<keyword evidence="3" id="KW-1185">Reference proteome</keyword>
<gene>
    <name evidence="2" type="ORF">HMPREF9450_00328</name>
</gene>
<keyword evidence="1" id="KW-1133">Transmembrane helix</keyword>
<evidence type="ECO:0000313" key="2">
    <source>
        <dbReference type="EMBL" id="EHB93062.1"/>
    </source>
</evidence>
<evidence type="ECO:0000313" key="3">
    <source>
        <dbReference type="Proteomes" id="UP000006008"/>
    </source>
</evidence>
<dbReference type="Proteomes" id="UP000006008">
    <property type="component" value="Unassembled WGS sequence"/>
</dbReference>
<dbReference type="GeneID" id="92816750"/>
<feature type="transmembrane region" description="Helical" evidence="1">
    <location>
        <begin position="55"/>
        <end position="74"/>
    </location>
</feature>
<accession>G5H5W8</accession>
<comment type="caution">
    <text evidence="2">The sequence shown here is derived from an EMBL/GenBank/DDBJ whole genome shotgun (WGS) entry which is preliminary data.</text>
</comment>
<dbReference type="HOGENOM" id="CLU_1486089_0_0_10"/>
<keyword evidence="1" id="KW-0472">Membrane</keyword>
<sequence>MSNYHLLTDVLYHQDGVVARKKNPVFPLVVVAAGIGLSIWSLNAPALEDSKNLSASLMLVGGVVALLGLIRLVMAFTGKKPVYGPTGETLTRKELFFEAQDRQALLAAFQAGDMEKIERIPHGHSSNVLLMIYTTPSGSCTLAQVQEYVPHEFVAVTDVARFSQAAVKEPQTAAKNVAVSA</sequence>
<dbReference type="RefSeq" id="WP_009133134.1">
    <property type="nucleotide sequence ID" value="NZ_CP102250.1"/>
</dbReference>
<proteinExistence type="predicted"/>
<dbReference type="AlphaFoldDB" id="G5H5W8"/>
<dbReference type="STRING" id="742725.HMPREF9450_00328"/>
<dbReference type="OrthoDB" id="1007689at2"/>
<feature type="transmembrane region" description="Helical" evidence="1">
    <location>
        <begin position="25"/>
        <end position="43"/>
    </location>
</feature>
<dbReference type="EMBL" id="ADLD01000004">
    <property type="protein sequence ID" value="EHB93062.1"/>
    <property type="molecule type" value="Genomic_DNA"/>
</dbReference>
<evidence type="ECO:0000256" key="1">
    <source>
        <dbReference type="SAM" id="Phobius"/>
    </source>
</evidence>
<protein>
    <submittedName>
        <fullName evidence="2">Uncharacterized protein</fullName>
    </submittedName>
</protein>
<reference evidence="2 3" key="1">
    <citation type="submission" date="2011-08" db="EMBL/GenBank/DDBJ databases">
        <title>The Genome Sequence of Alistipes indistinctus YIT 12060.</title>
        <authorList>
            <consortium name="The Broad Institute Genome Sequencing Platform"/>
            <person name="Earl A."/>
            <person name="Ward D."/>
            <person name="Feldgarden M."/>
            <person name="Gevers D."/>
            <person name="Morotomi M."/>
            <person name="Young S.K."/>
            <person name="Zeng Q."/>
            <person name="Gargeya S."/>
            <person name="Fitzgerald M."/>
            <person name="Haas B."/>
            <person name="Abouelleil A."/>
            <person name="Alvarado L."/>
            <person name="Arachchi H.M."/>
            <person name="Berlin A."/>
            <person name="Brown A."/>
            <person name="Chapman S.B."/>
            <person name="Chen Z."/>
            <person name="Dunbar C."/>
            <person name="Freedman E."/>
            <person name="Gearin G."/>
            <person name="Gellesch M."/>
            <person name="Goldberg J."/>
            <person name="Griggs A."/>
            <person name="Gujja S."/>
            <person name="Heiman D."/>
            <person name="Howarth C."/>
            <person name="Larson L."/>
            <person name="Lui A."/>
            <person name="MacDonald P.J.P."/>
            <person name="Montmayeur A."/>
            <person name="Murphy C."/>
            <person name="Neiman D."/>
            <person name="Pearson M."/>
            <person name="Priest M."/>
            <person name="Roberts A."/>
            <person name="Saif S."/>
            <person name="Shea T."/>
            <person name="Shenoy N."/>
            <person name="Sisk P."/>
            <person name="Stolte C."/>
            <person name="Sykes S."/>
            <person name="Wortman J."/>
            <person name="Nusbaum C."/>
            <person name="Birren B."/>
        </authorList>
    </citation>
    <scope>NUCLEOTIDE SEQUENCE [LARGE SCALE GENOMIC DNA]</scope>
    <source>
        <strain evidence="2 3">YIT 12060</strain>
    </source>
</reference>
<dbReference type="PATRIC" id="fig|742725.3.peg.370"/>
<name>G5H5W8_9BACT</name>